<dbReference type="Proteomes" id="UP000798662">
    <property type="component" value="Chromosome 1"/>
</dbReference>
<accession>A0ACC3BTJ8</accession>
<comment type="caution">
    <text evidence="1">The sequence shown here is derived from an EMBL/GenBank/DDBJ whole genome shotgun (WGS) entry which is preliminary data.</text>
</comment>
<proteinExistence type="predicted"/>
<gene>
    <name evidence="1" type="ORF">I4F81_003869</name>
</gene>
<reference evidence="1" key="1">
    <citation type="submission" date="2019-11" db="EMBL/GenBank/DDBJ databases">
        <title>Nori genome reveals adaptations in red seaweeds to the harsh intertidal environment.</title>
        <authorList>
            <person name="Wang D."/>
            <person name="Mao Y."/>
        </authorList>
    </citation>
    <scope>NUCLEOTIDE SEQUENCE</scope>
    <source>
        <tissue evidence="1">Gametophyte</tissue>
    </source>
</reference>
<name>A0ACC3BTJ8_PYRYE</name>
<organism evidence="1 2">
    <name type="scientific">Pyropia yezoensis</name>
    <name type="common">Susabi-nori</name>
    <name type="synonym">Porphyra yezoensis</name>
    <dbReference type="NCBI Taxonomy" id="2788"/>
    <lineage>
        <taxon>Eukaryota</taxon>
        <taxon>Rhodophyta</taxon>
        <taxon>Bangiophyceae</taxon>
        <taxon>Bangiales</taxon>
        <taxon>Bangiaceae</taxon>
        <taxon>Pyropia</taxon>
    </lineage>
</organism>
<dbReference type="EMBL" id="CM020618">
    <property type="protein sequence ID" value="KAK1861285.1"/>
    <property type="molecule type" value="Genomic_DNA"/>
</dbReference>
<protein>
    <submittedName>
        <fullName evidence="1">Uncharacterized protein</fullName>
    </submittedName>
</protein>
<evidence type="ECO:0000313" key="2">
    <source>
        <dbReference type="Proteomes" id="UP000798662"/>
    </source>
</evidence>
<sequence>MVLKWRRDTEAAKAKVHTFQLWRFQLIDDLNGRWRSQGIHLTRRVETVILDVAIWDRLLNDARAFDTTAALRWHTRHGLPYRRCYLLQGPPGTGKSSFVRVLAGELKRSISFFQCSNPKLSDQILADAFRDCPSKTISVLEDLDCLFQTAAGCVGARESRQSVSISLSGILNSLDGLVSGTKGRITMLSSNHPQLLDSALVRSGRVDMCAEFALPTRADVATLFCSFYPDEPEEMATRFADAVFAAATSSVDRTMATLQQLFIKHRAASAETVIADVEAFMESRQSGPGSANGVAPGVPL</sequence>
<keyword evidence="2" id="KW-1185">Reference proteome</keyword>
<evidence type="ECO:0000313" key="1">
    <source>
        <dbReference type="EMBL" id="KAK1861285.1"/>
    </source>
</evidence>